<proteinExistence type="predicted"/>
<dbReference type="Proteomes" id="UP001516400">
    <property type="component" value="Unassembled WGS sequence"/>
</dbReference>
<dbReference type="AlphaFoldDB" id="A0ABD2N5R1"/>
<protein>
    <submittedName>
        <fullName evidence="1">Uncharacterized protein</fullName>
    </submittedName>
</protein>
<gene>
    <name evidence="1" type="ORF">HHI36_015086</name>
</gene>
<evidence type="ECO:0000313" key="1">
    <source>
        <dbReference type="EMBL" id="KAL3273656.1"/>
    </source>
</evidence>
<organism evidence="1 2">
    <name type="scientific">Cryptolaemus montrouzieri</name>
    <dbReference type="NCBI Taxonomy" id="559131"/>
    <lineage>
        <taxon>Eukaryota</taxon>
        <taxon>Metazoa</taxon>
        <taxon>Ecdysozoa</taxon>
        <taxon>Arthropoda</taxon>
        <taxon>Hexapoda</taxon>
        <taxon>Insecta</taxon>
        <taxon>Pterygota</taxon>
        <taxon>Neoptera</taxon>
        <taxon>Endopterygota</taxon>
        <taxon>Coleoptera</taxon>
        <taxon>Polyphaga</taxon>
        <taxon>Cucujiformia</taxon>
        <taxon>Coccinelloidea</taxon>
        <taxon>Coccinellidae</taxon>
        <taxon>Scymninae</taxon>
        <taxon>Scymnini</taxon>
        <taxon>Cryptolaemus</taxon>
    </lineage>
</organism>
<name>A0ABD2N5R1_9CUCU</name>
<keyword evidence="2" id="KW-1185">Reference proteome</keyword>
<dbReference type="EMBL" id="JABFTP020000062">
    <property type="protein sequence ID" value="KAL3273656.1"/>
    <property type="molecule type" value="Genomic_DNA"/>
</dbReference>
<evidence type="ECO:0000313" key="2">
    <source>
        <dbReference type="Proteomes" id="UP001516400"/>
    </source>
</evidence>
<accession>A0ABD2N5R1</accession>
<sequence>MMYDYSTDASPKKQHATKRQLEKLLKNRLRDQTKQTTEIQEINGIDEHLKKKLMEAGEKIGRTEENNKYKLNVRTKALMEFIKKLSSEGKRGTIEYVEQ</sequence>
<reference evidence="1 2" key="1">
    <citation type="journal article" date="2021" name="BMC Biol.">
        <title>Horizontally acquired antibacterial genes associated with adaptive radiation of ladybird beetles.</title>
        <authorList>
            <person name="Li H.S."/>
            <person name="Tang X.F."/>
            <person name="Huang Y.H."/>
            <person name="Xu Z.Y."/>
            <person name="Chen M.L."/>
            <person name="Du X.Y."/>
            <person name="Qiu B.Y."/>
            <person name="Chen P.T."/>
            <person name="Zhang W."/>
            <person name="Slipinski A."/>
            <person name="Escalona H.E."/>
            <person name="Waterhouse R.M."/>
            <person name="Zwick A."/>
            <person name="Pang H."/>
        </authorList>
    </citation>
    <scope>NUCLEOTIDE SEQUENCE [LARGE SCALE GENOMIC DNA]</scope>
    <source>
        <strain evidence="1">SYSU2018</strain>
    </source>
</reference>
<comment type="caution">
    <text evidence="1">The sequence shown here is derived from an EMBL/GenBank/DDBJ whole genome shotgun (WGS) entry which is preliminary data.</text>
</comment>